<dbReference type="GO" id="GO:0005886">
    <property type="term" value="C:plasma membrane"/>
    <property type="evidence" value="ECO:0007669"/>
    <property type="project" value="UniProtKB-SubCell"/>
</dbReference>
<feature type="transmembrane region" description="Helical" evidence="6">
    <location>
        <begin position="7"/>
        <end position="27"/>
    </location>
</feature>
<keyword evidence="5 6" id="KW-0472">Membrane</keyword>
<evidence type="ECO:0000313" key="8">
    <source>
        <dbReference type="Proteomes" id="UP000295689"/>
    </source>
</evidence>
<feature type="transmembrane region" description="Helical" evidence="6">
    <location>
        <begin position="93"/>
        <end position="112"/>
    </location>
</feature>
<evidence type="ECO:0000256" key="4">
    <source>
        <dbReference type="ARBA" id="ARBA00022989"/>
    </source>
</evidence>
<evidence type="ECO:0000256" key="2">
    <source>
        <dbReference type="ARBA" id="ARBA00022475"/>
    </source>
</evidence>
<evidence type="ECO:0000256" key="1">
    <source>
        <dbReference type="ARBA" id="ARBA00004651"/>
    </source>
</evidence>
<evidence type="ECO:0000256" key="3">
    <source>
        <dbReference type="ARBA" id="ARBA00022692"/>
    </source>
</evidence>
<comment type="caution">
    <text evidence="7">The sequence shown here is derived from an EMBL/GenBank/DDBJ whole genome shotgun (WGS) entry which is preliminary data.</text>
</comment>
<proteinExistence type="predicted"/>
<dbReference type="PANTHER" id="PTHR33931:SF2">
    <property type="entry name" value="HOLIN-LIKE PROTEIN CIDA"/>
    <property type="match status" value="1"/>
</dbReference>
<dbReference type="Proteomes" id="UP000295689">
    <property type="component" value="Unassembled WGS sequence"/>
</dbReference>
<protein>
    <submittedName>
        <fullName evidence="7">Holin-like protein</fullName>
    </submittedName>
</protein>
<dbReference type="EMBL" id="SLVV01000002">
    <property type="protein sequence ID" value="TCN27238.1"/>
    <property type="molecule type" value="Genomic_DNA"/>
</dbReference>
<gene>
    <name evidence="7" type="ORF">EV146_102185</name>
</gene>
<keyword evidence="2" id="KW-1003">Cell membrane</keyword>
<dbReference type="PANTHER" id="PTHR33931">
    <property type="entry name" value="HOLIN-LIKE PROTEIN CIDA-RELATED"/>
    <property type="match status" value="1"/>
</dbReference>
<keyword evidence="3 6" id="KW-0812">Transmembrane</keyword>
<dbReference type="OrthoDB" id="3176438at2"/>
<evidence type="ECO:0000256" key="6">
    <source>
        <dbReference type="SAM" id="Phobius"/>
    </source>
</evidence>
<keyword evidence="4 6" id="KW-1133">Transmembrane helix</keyword>
<feature type="transmembrane region" description="Helical" evidence="6">
    <location>
        <begin position="64"/>
        <end position="81"/>
    </location>
</feature>
<reference evidence="7 8" key="1">
    <citation type="journal article" date="2015" name="Stand. Genomic Sci.">
        <title>Genomic Encyclopedia of Bacterial and Archaeal Type Strains, Phase III: the genomes of soil and plant-associated and newly described type strains.</title>
        <authorList>
            <person name="Whitman W.B."/>
            <person name="Woyke T."/>
            <person name="Klenk H.P."/>
            <person name="Zhou Y."/>
            <person name="Lilburn T.G."/>
            <person name="Beck B.J."/>
            <person name="De Vos P."/>
            <person name="Vandamme P."/>
            <person name="Eisen J.A."/>
            <person name="Garrity G."/>
            <person name="Hugenholtz P."/>
            <person name="Kyrpides N.C."/>
        </authorList>
    </citation>
    <scope>NUCLEOTIDE SEQUENCE [LARGE SCALE GENOMIC DNA]</scope>
    <source>
        <strain evidence="7 8">CV53</strain>
    </source>
</reference>
<organism evidence="7 8">
    <name type="scientific">Mesobacillus foraminis</name>
    <dbReference type="NCBI Taxonomy" id="279826"/>
    <lineage>
        <taxon>Bacteria</taxon>
        <taxon>Bacillati</taxon>
        <taxon>Bacillota</taxon>
        <taxon>Bacilli</taxon>
        <taxon>Bacillales</taxon>
        <taxon>Bacillaceae</taxon>
        <taxon>Mesobacillus</taxon>
    </lineage>
</organism>
<evidence type="ECO:0000256" key="5">
    <source>
        <dbReference type="ARBA" id="ARBA00023136"/>
    </source>
</evidence>
<dbReference type="Pfam" id="PF03788">
    <property type="entry name" value="LrgA"/>
    <property type="match status" value="1"/>
</dbReference>
<dbReference type="RefSeq" id="WP_121613190.1">
    <property type="nucleotide sequence ID" value="NZ_CP033044.1"/>
</dbReference>
<feature type="transmembrane region" description="Helical" evidence="6">
    <location>
        <begin position="33"/>
        <end position="52"/>
    </location>
</feature>
<keyword evidence="8" id="KW-1185">Reference proteome</keyword>
<evidence type="ECO:0000313" key="7">
    <source>
        <dbReference type="EMBL" id="TCN27238.1"/>
    </source>
</evidence>
<sequence length="124" mass="13615">MKIGVIIIQVLFIHVFLYLGAALKLIIPISIPIPGSMFGLILLFLALCLNLVKLEWVEKGGNWLLAELLLFFIPSAVGIVNYDDILSLQGVEIVLLISISTIIVMGMTALIAERITGKRRGEAR</sequence>
<name>A0A4R2BJ82_9BACI</name>
<accession>A0A4R2BJ82</accession>
<comment type="subcellular location">
    <subcellularLocation>
        <location evidence="1">Cell membrane</location>
        <topology evidence="1">Multi-pass membrane protein</topology>
    </subcellularLocation>
</comment>
<dbReference type="AlphaFoldDB" id="A0A4R2BJ82"/>
<dbReference type="InterPro" id="IPR005538">
    <property type="entry name" value="LrgA/CidA"/>
</dbReference>